<accession>B2JN37</accession>
<dbReference type="eggNOG" id="ENOG50316HF">
    <property type="taxonomic scope" value="Bacteria"/>
</dbReference>
<proteinExistence type="predicted"/>
<dbReference type="EMBL" id="CP001044">
    <property type="protein sequence ID" value="ACC72885.1"/>
    <property type="molecule type" value="Genomic_DNA"/>
</dbReference>
<dbReference type="KEGG" id="bph:Bphy_3754"/>
<gene>
    <name evidence="1" type="ordered locus">Bphy_3754</name>
</gene>
<sequence length="157" mass="16896">MRVTMTDVAREQHVLAPDKLHKQFTKWRNVMRAHLALIVLPFLAAGCNTPPIPPGKPIDIPTALEQVMVGLCNFKKDQAARHRDWGATIDSVTVELDLTVDGARTPPVAVAPDIQFIPTVSYGQIITANRGSRLALTIKNTGGSGASGECDMSANAK</sequence>
<organism evidence="1 2">
    <name type="scientific">Paraburkholderia phymatum (strain DSM 17167 / CIP 108236 / LMG 21445 / STM815)</name>
    <name type="common">Burkholderia phymatum</name>
    <dbReference type="NCBI Taxonomy" id="391038"/>
    <lineage>
        <taxon>Bacteria</taxon>
        <taxon>Pseudomonadati</taxon>
        <taxon>Pseudomonadota</taxon>
        <taxon>Betaproteobacteria</taxon>
        <taxon>Burkholderiales</taxon>
        <taxon>Burkholderiaceae</taxon>
        <taxon>Paraburkholderia</taxon>
    </lineage>
</organism>
<dbReference type="Proteomes" id="UP000001192">
    <property type="component" value="Chromosome 2"/>
</dbReference>
<evidence type="ECO:0000313" key="1">
    <source>
        <dbReference type="EMBL" id="ACC72885.1"/>
    </source>
</evidence>
<dbReference type="HOGENOM" id="CLU_141488_0_0_4"/>
<dbReference type="AlphaFoldDB" id="B2JN37"/>
<keyword evidence="2" id="KW-1185">Reference proteome</keyword>
<evidence type="ECO:0000313" key="2">
    <source>
        <dbReference type="Proteomes" id="UP000001192"/>
    </source>
</evidence>
<protein>
    <submittedName>
        <fullName evidence="1">Uncharacterized protein</fullName>
    </submittedName>
</protein>
<name>B2JN37_PARP8</name>
<reference evidence="2" key="1">
    <citation type="journal article" date="2014" name="Stand. Genomic Sci.">
        <title>Complete genome sequence of Burkholderia phymatum STM815(T), a broad host range and efficient nitrogen-fixing symbiont of Mimosa species.</title>
        <authorList>
            <person name="Moulin L."/>
            <person name="Klonowska A."/>
            <person name="Caroline B."/>
            <person name="Booth K."/>
            <person name="Vriezen J.A."/>
            <person name="Melkonian R."/>
            <person name="James E.K."/>
            <person name="Young J.P."/>
            <person name="Bena G."/>
            <person name="Hauser L."/>
            <person name="Land M."/>
            <person name="Kyrpides N."/>
            <person name="Bruce D."/>
            <person name="Chain P."/>
            <person name="Copeland A."/>
            <person name="Pitluck S."/>
            <person name="Woyke T."/>
            <person name="Lizotte-Waniewski M."/>
            <person name="Bristow J."/>
            <person name="Riley M."/>
        </authorList>
    </citation>
    <scope>NUCLEOTIDE SEQUENCE [LARGE SCALE GENOMIC DNA]</scope>
    <source>
        <strain evidence="2">DSM 17167 / CIP 108236 / LMG 21445 / STM815</strain>
    </source>
</reference>